<dbReference type="PANTHER" id="PTHR31460:SF3">
    <property type="entry name" value="MESOCENTIN"/>
    <property type="match status" value="1"/>
</dbReference>
<gene>
    <name evidence="3" type="ORF">VitviT2T_000397</name>
</gene>
<dbReference type="Gene3D" id="2.120.10.30">
    <property type="entry name" value="TolB, C-terminal domain"/>
    <property type="match status" value="1"/>
</dbReference>
<accession>A0ABY9BCI2</accession>
<proteinExistence type="predicted"/>
<feature type="signal peptide" evidence="2">
    <location>
        <begin position="1"/>
        <end position="24"/>
    </location>
</feature>
<keyword evidence="2" id="KW-0732">Signal</keyword>
<protein>
    <recommendedName>
        <fullName evidence="5">SMP-30/Gluconolactonase/LRE-like region domain-containing protein</fullName>
    </recommendedName>
</protein>
<evidence type="ECO:0000256" key="1">
    <source>
        <dbReference type="SAM" id="Phobius"/>
    </source>
</evidence>
<evidence type="ECO:0000313" key="4">
    <source>
        <dbReference type="Proteomes" id="UP001227230"/>
    </source>
</evidence>
<dbReference type="PROSITE" id="PS51257">
    <property type="entry name" value="PROKAR_LIPOPROTEIN"/>
    <property type="match status" value="1"/>
</dbReference>
<keyword evidence="1" id="KW-1133">Transmembrane helix</keyword>
<organism evidence="3 4">
    <name type="scientific">Vitis vinifera</name>
    <name type="common">Grape</name>
    <dbReference type="NCBI Taxonomy" id="29760"/>
    <lineage>
        <taxon>Eukaryota</taxon>
        <taxon>Viridiplantae</taxon>
        <taxon>Streptophyta</taxon>
        <taxon>Embryophyta</taxon>
        <taxon>Tracheophyta</taxon>
        <taxon>Spermatophyta</taxon>
        <taxon>Magnoliopsida</taxon>
        <taxon>eudicotyledons</taxon>
        <taxon>Gunneridae</taxon>
        <taxon>Pentapetalae</taxon>
        <taxon>rosids</taxon>
        <taxon>Vitales</taxon>
        <taxon>Vitaceae</taxon>
        <taxon>Viteae</taxon>
        <taxon>Vitis</taxon>
    </lineage>
</organism>
<dbReference type="InterPro" id="IPR011042">
    <property type="entry name" value="6-blade_b-propeller_TolB-like"/>
</dbReference>
<dbReference type="PANTHER" id="PTHR31460">
    <property type="match status" value="1"/>
</dbReference>
<reference evidence="3 4" key="1">
    <citation type="journal article" date="2023" name="Hortic Res">
        <title>The complete reference genome for grapevine (Vitis vinifera L.) genetics and breeding.</title>
        <authorList>
            <person name="Shi X."/>
            <person name="Cao S."/>
            <person name="Wang X."/>
            <person name="Huang S."/>
            <person name="Wang Y."/>
            <person name="Liu Z."/>
            <person name="Liu W."/>
            <person name="Leng X."/>
            <person name="Peng Y."/>
            <person name="Wang N."/>
            <person name="Wang Y."/>
            <person name="Ma Z."/>
            <person name="Xu X."/>
            <person name="Zhang F."/>
            <person name="Xue H."/>
            <person name="Zhong H."/>
            <person name="Wang Y."/>
            <person name="Zhang K."/>
            <person name="Velt A."/>
            <person name="Avia K."/>
            <person name="Holtgrawe D."/>
            <person name="Grimplet J."/>
            <person name="Matus J.T."/>
            <person name="Ware D."/>
            <person name="Wu X."/>
            <person name="Wang H."/>
            <person name="Liu C."/>
            <person name="Fang Y."/>
            <person name="Rustenholz C."/>
            <person name="Cheng Z."/>
            <person name="Xiao H."/>
            <person name="Zhou Y."/>
        </authorList>
    </citation>
    <scope>NUCLEOTIDE SEQUENCE [LARGE SCALE GENOMIC DNA]</scope>
    <source>
        <strain evidence="4">cv. Pinot noir / PN40024</strain>
        <tissue evidence="3">Leaf</tissue>
    </source>
</reference>
<evidence type="ECO:0000313" key="3">
    <source>
        <dbReference type="EMBL" id="WJZ80481.1"/>
    </source>
</evidence>
<dbReference type="Proteomes" id="UP001227230">
    <property type="component" value="Chromosome 1"/>
</dbReference>
<evidence type="ECO:0000256" key="2">
    <source>
        <dbReference type="SAM" id="SignalP"/>
    </source>
</evidence>
<keyword evidence="4" id="KW-1185">Reference proteome</keyword>
<dbReference type="SUPFAM" id="SSF101898">
    <property type="entry name" value="NHL repeat"/>
    <property type="match status" value="1"/>
</dbReference>
<feature type="chain" id="PRO_5046134067" description="SMP-30/Gluconolactonase/LRE-like region domain-containing protein" evidence="2">
    <location>
        <begin position="25"/>
        <end position="366"/>
    </location>
</feature>
<feature type="transmembrane region" description="Helical" evidence="1">
    <location>
        <begin position="334"/>
        <end position="352"/>
    </location>
</feature>
<dbReference type="InterPro" id="IPR053224">
    <property type="entry name" value="Sensory_adhesion_molecule"/>
</dbReference>
<sequence>MMSLKPSLASLIIFFLIWVGTACASKPHIISFRSPNLYPEGITWDPIDQHFIVGSLRHRTIYSVSDAGVVDTLISDLSLPENVTFLGLTVDNHHRRLLAVIHAMEPLPPYDALAAYDLRSRERLFLAPLHGDADLDSSLSRQIANDVTVDFAGNAYVTNAAANFIWKVNAKGEASIFSRSPVFTEYPVDRSSPYSFCGLNGILYISKGYLLAVQSNTGKMFKVDAEDGTARLVLLPRDLPWADGIAVRKDGIVVVVSQSKAWFLKSEDSWAEGAIFDETALEPEWFPTSVTMGGDQRVYVIYGHLEEGIFRKGEREAFSIEEIRSERESGEEKIWVYVLVGLGLSYFLFWRFQMKQLIKNLDKKTN</sequence>
<evidence type="ECO:0008006" key="5">
    <source>
        <dbReference type="Google" id="ProtNLM"/>
    </source>
</evidence>
<keyword evidence="1" id="KW-0472">Membrane</keyword>
<dbReference type="EMBL" id="CP126648">
    <property type="protein sequence ID" value="WJZ80481.1"/>
    <property type="molecule type" value="Genomic_DNA"/>
</dbReference>
<name>A0ABY9BCI2_VITVI</name>
<keyword evidence="1" id="KW-0812">Transmembrane</keyword>